<dbReference type="OrthoDB" id="2505961at2759"/>
<dbReference type="GeneID" id="19266811"/>
<evidence type="ECO:0000256" key="16">
    <source>
        <dbReference type="RuleBase" id="RU361213"/>
    </source>
</evidence>
<feature type="binding site" evidence="14">
    <location>
        <position position="439"/>
    </location>
    <ligand>
        <name>Zn(2+)</name>
        <dbReference type="ChEBI" id="CHEBI:29105"/>
        <label>2</label>
    </ligand>
</feature>
<dbReference type="GO" id="GO:0051321">
    <property type="term" value="P:meiotic cell cycle"/>
    <property type="evidence" value="ECO:0007669"/>
    <property type="project" value="UniProtKB-KW"/>
</dbReference>
<dbReference type="SUPFAM" id="SSF57903">
    <property type="entry name" value="FYVE/PHD zinc finger"/>
    <property type="match status" value="1"/>
</dbReference>
<evidence type="ECO:0000313" key="19">
    <source>
        <dbReference type="EMBL" id="ETS87970.1"/>
    </source>
</evidence>
<feature type="region of interest" description="Disordered" evidence="17">
    <location>
        <begin position="135"/>
        <end position="155"/>
    </location>
</feature>
<reference evidence="20" key="1">
    <citation type="journal article" date="2015" name="BMC Genomics">
        <title>Genomic and transcriptomic analysis of the endophytic fungus Pestalotiopsis fici reveals its lifestyle and high potential for synthesis of natural products.</title>
        <authorList>
            <person name="Wang X."/>
            <person name="Zhang X."/>
            <person name="Liu L."/>
            <person name="Xiang M."/>
            <person name="Wang W."/>
            <person name="Sun X."/>
            <person name="Che Y."/>
            <person name="Guo L."/>
            <person name="Liu G."/>
            <person name="Guo L."/>
            <person name="Wang C."/>
            <person name="Yin W.B."/>
            <person name="Stadler M."/>
            <person name="Zhang X."/>
            <person name="Liu X."/>
        </authorList>
    </citation>
    <scope>NUCLEOTIDE SEQUENCE [LARGE SCALE GENOMIC DNA]</scope>
    <source>
        <strain evidence="20">W106-1 / CGMCC3.15140</strain>
    </source>
</reference>
<comment type="subunit">
    <text evidence="16">Component of an histone acetyltransferase complex. Interacts with H3K4me3 and to a lesser extent with H3K4me2.</text>
</comment>
<dbReference type="Gene3D" id="6.10.140.1740">
    <property type="match status" value="1"/>
</dbReference>
<dbReference type="Pfam" id="PF12998">
    <property type="entry name" value="ING"/>
    <property type="match status" value="1"/>
</dbReference>
<dbReference type="InParanoid" id="W3XPS5"/>
<keyword evidence="5 15" id="KW-0863">Zinc-finger</keyword>
<dbReference type="InterPro" id="IPR013083">
    <property type="entry name" value="Znf_RING/FYVE/PHD"/>
</dbReference>
<evidence type="ECO:0000256" key="2">
    <source>
        <dbReference type="ARBA" id="ARBA00010210"/>
    </source>
</evidence>
<keyword evidence="8" id="KW-0234">DNA repair</keyword>
<evidence type="ECO:0000256" key="15">
    <source>
        <dbReference type="PROSITE-ProRule" id="PRU00146"/>
    </source>
</evidence>
<dbReference type="PROSITE" id="PS50016">
    <property type="entry name" value="ZF_PHD_2"/>
    <property type="match status" value="1"/>
</dbReference>
<dbReference type="GO" id="GO:0006325">
    <property type="term" value="P:chromatin organization"/>
    <property type="evidence" value="ECO:0007669"/>
    <property type="project" value="UniProtKB-KW"/>
</dbReference>
<feature type="compositionally biased region" description="Polar residues" evidence="17">
    <location>
        <begin position="275"/>
        <end position="295"/>
    </location>
</feature>
<feature type="binding site" evidence="14">
    <location>
        <position position="426"/>
    </location>
    <ligand>
        <name>Zn(2+)</name>
        <dbReference type="ChEBI" id="CHEBI:29105"/>
        <label>1</label>
    </ligand>
</feature>
<evidence type="ECO:0000256" key="6">
    <source>
        <dbReference type="ARBA" id="ARBA00022833"/>
    </source>
</evidence>
<dbReference type="GO" id="GO:0006281">
    <property type="term" value="P:DNA repair"/>
    <property type="evidence" value="ECO:0007669"/>
    <property type="project" value="UniProtKB-KW"/>
</dbReference>
<dbReference type="Gene3D" id="3.30.40.10">
    <property type="entry name" value="Zinc/RING finger domain, C3HC4 (zinc finger)"/>
    <property type="match status" value="1"/>
</dbReference>
<evidence type="ECO:0000256" key="12">
    <source>
        <dbReference type="ARBA" id="ARBA00037044"/>
    </source>
</evidence>
<dbReference type="GO" id="GO:0035267">
    <property type="term" value="C:NuA4 histone acetyltransferase complex"/>
    <property type="evidence" value="ECO:0007669"/>
    <property type="project" value="TreeGrafter"/>
</dbReference>
<keyword evidence="20" id="KW-1185">Reference proteome</keyword>
<dbReference type="SMART" id="SM01408">
    <property type="entry name" value="ING"/>
    <property type="match status" value="1"/>
</dbReference>
<evidence type="ECO:0000256" key="7">
    <source>
        <dbReference type="ARBA" id="ARBA00022853"/>
    </source>
</evidence>
<dbReference type="PANTHER" id="PTHR10333">
    <property type="entry name" value="INHIBITOR OF GROWTH PROTEIN"/>
    <property type="match status" value="1"/>
</dbReference>
<dbReference type="RefSeq" id="XP_007828570.1">
    <property type="nucleotide sequence ID" value="XM_007830379.1"/>
</dbReference>
<dbReference type="GO" id="GO:0008270">
    <property type="term" value="F:zinc ion binding"/>
    <property type="evidence" value="ECO:0007669"/>
    <property type="project" value="UniProtKB-KW"/>
</dbReference>
<feature type="site" description="Histone H3K4me3 binding" evidence="13">
    <location>
        <position position="409"/>
    </location>
</feature>
<keyword evidence="9 16" id="KW-0539">Nucleus</keyword>
<feature type="compositionally biased region" description="Acidic residues" evidence="17">
    <location>
        <begin position="371"/>
        <end position="393"/>
    </location>
</feature>
<keyword evidence="11" id="KW-0131">Cell cycle</keyword>
<keyword evidence="7 16" id="KW-0156">Chromatin regulator</keyword>
<evidence type="ECO:0000256" key="3">
    <source>
        <dbReference type="ARBA" id="ARBA00022723"/>
    </source>
</evidence>
<evidence type="ECO:0000256" key="17">
    <source>
        <dbReference type="SAM" id="MobiDB-lite"/>
    </source>
</evidence>
<evidence type="ECO:0000256" key="4">
    <source>
        <dbReference type="ARBA" id="ARBA00022763"/>
    </source>
</evidence>
<dbReference type="InterPro" id="IPR019787">
    <property type="entry name" value="Znf_PHD-finger"/>
</dbReference>
<organism evidence="19 20">
    <name type="scientific">Pestalotiopsis fici (strain W106-1 / CGMCC3.15140)</name>
    <dbReference type="NCBI Taxonomy" id="1229662"/>
    <lineage>
        <taxon>Eukaryota</taxon>
        <taxon>Fungi</taxon>
        <taxon>Dikarya</taxon>
        <taxon>Ascomycota</taxon>
        <taxon>Pezizomycotina</taxon>
        <taxon>Sordariomycetes</taxon>
        <taxon>Xylariomycetidae</taxon>
        <taxon>Amphisphaeriales</taxon>
        <taxon>Sporocadaceae</taxon>
        <taxon>Pestalotiopsis</taxon>
    </lineage>
</organism>
<evidence type="ECO:0000259" key="18">
    <source>
        <dbReference type="PROSITE" id="PS50016"/>
    </source>
</evidence>
<feature type="binding site" evidence="14">
    <location>
        <position position="423"/>
    </location>
    <ligand>
        <name>Zn(2+)</name>
        <dbReference type="ChEBI" id="CHEBI:29105"/>
        <label>1</label>
    </ligand>
</feature>
<evidence type="ECO:0000256" key="13">
    <source>
        <dbReference type="PIRSR" id="PIRSR628651-50"/>
    </source>
</evidence>
<dbReference type="CDD" id="cd16858">
    <property type="entry name" value="ING_ING3_Yng2p"/>
    <property type="match status" value="1"/>
</dbReference>
<dbReference type="STRING" id="1229662.W3XPS5"/>
<feature type="site" description="Histone H3K4me3 binding" evidence="13">
    <location>
        <position position="421"/>
    </location>
</feature>
<feature type="binding site" evidence="14">
    <location>
        <position position="442"/>
    </location>
    <ligand>
        <name>Zn(2+)</name>
        <dbReference type="ChEBI" id="CHEBI:29105"/>
        <label>2</label>
    </ligand>
</feature>
<comment type="domain">
    <text evidence="16">The PHD-type zinc finger mediates the binding to H3K4me3.</text>
</comment>
<dbReference type="FunCoup" id="W3XPS5">
    <property type="interactions" value="277"/>
</dbReference>
<feature type="compositionally biased region" description="Low complexity" evidence="17">
    <location>
        <begin position="256"/>
        <end position="267"/>
    </location>
</feature>
<sequence>MPRDDLSIDFVHKMAPSVEAQDPGLILDDWVHRTSNLHEEIRFLQDEIHDKDRAYHECVKAAEESDAKIQRWIRANTSAQPNPREDFLRNIIRTNYDKAELLAYEKMTLSTKLTQVFDKHLRHLDGQVKVLYDRQEPGFSNPDETPSVLRPSAANHSIPSTTKYAIAASSPLGGFPNNATASARLANPQIRTTQVQAHGSVSAPVSPAATIILNRKDRESSAGPGSGVPKRGPRINTNVGTAPSASSGLARHSSIGPGTPKAGTPAGSRAGSVQPRATTKSSSGVRKSTPSSSSTGRKKPPNAKSGLNRVKQVGRSKGSPTSTADSELSDAESAPSSRAGSRAGSGTPAPSAATSHLPHKRPHKHSGGGGGDDDDMADSDIDGSGSGEEDPDEEGKKYCLCQHVSYGDMVACDNPNCPFEWFHWNCVGLKSEPEGRWFCPECREQRKKGK</sequence>
<evidence type="ECO:0000256" key="8">
    <source>
        <dbReference type="ARBA" id="ARBA00023204"/>
    </source>
</evidence>
<dbReference type="InterPro" id="IPR028651">
    <property type="entry name" value="ING_fam"/>
</dbReference>
<feature type="compositionally biased region" description="Low complexity" evidence="17">
    <location>
        <begin position="333"/>
        <end position="355"/>
    </location>
</feature>
<dbReference type="KEGG" id="pfy:PFICI_01798"/>
<feature type="binding site" evidence="14">
    <location>
        <position position="399"/>
    </location>
    <ligand>
        <name>Zn(2+)</name>
        <dbReference type="ChEBI" id="CHEBI:29105"/>
        <label>1</label>
    </ligand>
</feature>
<dbReference type="GO" id="GO:0005634">
    <property type="term" value="C:nucleus"/>
    <property type="evidence" value="ECO:0007669"/>
    <property type="project" value="UniProtKB-SubCell"/>
</dbReference>
<accession>W3XPS5</accession>
<dbReference type="CDD" id="cd15505">
    <property type="entry name" value="PHD_ING"/>
    <property type="match status" value="1"/>
</dbReference>
<feature type="site" description="Histone H3K4me3 binding" evidence="13">
    <location>
        <position position="413"/>
    </location>
</feature>
<dbReference type="Pfam" id="PF23011">
    <property type="entry name" value="PHD-1st_NSD"/>
    <property type="match status" value="1"/>
</dbReference>
<keyword evidence="6 14" id="KW-0862">Zinc</keyword>
<comment type="subcellular location">
    <subcellularLocation>
        <location evidence="1 16">Nucleus</location>
    </subcellularLocation>
</comment>
<feature type="compositionally biased region" description="Basic residues" evidence="17">
    <location>
        <begin position="357"/>
        <end position="366"/>
    </location>
</feature>
<dbReference type="PANTHER" id="PTHR10333:SF100">
    <property type="entry name" value="CHROMATIN MODIFICATION-RELATED PROTEIN YNG2"/>
    <property type="match status" value="1"/>
</dbReference>
<dbReference type="InterPro" id="IPR059153">
    <property type="entry name" value="NSD_PHD-1st"/>
</dbReference>
<feature type="binding site" evidence="14">
    <location>
        <position position="412"/>
    </location>
    <ligand>
        <name>Zn(2+)</name>
        <dbReference type="ChEBI" id="CHEBI:29105"/>
        <label>2</label>
    </ligand>
</feature>
<dbReference type="EMBL" id="KI912109">
    <property type="protein sequence ID" value="ETS87970.1"/>
    <property type="molecule type" value="Genomic_DNA"/>
</dbReference>
<feature type="compositionally biased region" description="Polar residues" evidence="17">
    <location>
        <begin position="235"/>
        <end position="247"/>
    </location>
</feature>
<dbReference type="InterPro" id="IPR001965">
    <property type="entry name" value="Znf_PHD"/>
</dbReference>
<comment type="similarity">
    <text evidence="2 16">Belongs to the ING family.</text>
</comment>
<protein>
    <recommendedName>
        <fullName evidence="16">Chromatin modification-related protein</fullName>
    </recommendedName>
</protein>
<gene>
    <name evidence="19" type="ORF">PFICI_01798</name>
</gene>
<dbReference type="OMA" id="YEWFHWK"/>
<evidence type="ECO:0000313" key="20">
    <source>
        <dbReference type="Proteomes" id="UP000030651"/>
    </source>
</evidence>
<evidence type="ECO:0000256" key="9">
    <source>
        <dbReference type="ARBA" id="ARBA00023242"/>
    </source>
</evidence>
<evidence type="ECO:0000256" key="10">
    <source>
        <dbReference type="ARBA" id="ARBA00023254"/>
    </source>
</evidence>
<keyword evidence="4" id="KW-0227">DNA damage</keyword>
<proteinExistence type="inferred from homology"/>
<dbReference type="HOGENOM" id="CLU_031900_7_0_1"/>
<comment type="function">
    <text evidence="12">Component of the NuA4 histone acetyltransferase complex which is involved in transcriptional activation of selected genes principally by acetylation of nucleosomal histone H4 and H2A. The NuA4 complex is also involved in DNA repair. Involved in cell cycle progression and meiosis.</text>
</comment>
<feature type="binding site" evidence="14">
    <location>
        <position position="417"/>
    </location>
    <ligand>
        <name>Zn(2+)</name>
        <dbReference type="ChEBI" id="CHEBI:29105"/>
        <label>2</label>
    </ligand>
</feature>
<evidence type="ECO:0000256" key="5">
    <source>
        <dbReference type="ARBA" id="ARBA00022771"/>
    </source>
</evidence>
<evidence type="ECO:0000256" key="1">
    <source>
        <dbReference type="ARBA" id="ARBA00004123"/>
    </source>
</evidence>
<dbReference type="PROSITE" id="PS01359">
    <property type="entry name" value="ZF_PHD_1"/>
    <property type="match status" value="1"/>
</dbReference>
<dbReference type="AlphaFoldDB" id="W3XPS5"/>
<dbReference type="eggNOG" id="KOG1973">
    <property type="taxonomic scope" value="Eukaryota"/>
</dbReference>
<feature type="binding site" evidence="14">
    <location>
        <position position="401"/>
    </location>
    <ligand>
        <name>Zn(2+)</name>
        <dbReference type="ChEBI" id="CHEBI:29105"/>
        <label>1</label>
    </ligand>
</feature>
<keyword evidence="3 14" id="KW-0479">Metal-binding</keyword>
<feature type="site" description="Histone H3K4me3 binding" evidence="13">
    <location>
        <position position="398"/>
    </location>
</feature>
<feature type="domain" description="PHD-type" evidence="18">
    <location>
        <begin position="396"/>
        <end position="445"/>
    </location>
</feature>
<keyword evidence="10" id="KW-0469">Meiosis</keyword>
<comment type="function">
    <text evidence="16">Component of an histone acetyltransferase complex.</text>
</comment>
<evidence type="ECO:0000256" key="11">
    <source>
        <dbReference type="ARBA" id="ARBA00023306"/>
    </source>
</evidence>
<dbReference type="InterPro" id="IPR019786">
    <property type="entry name" value="Zinc_finger_PHD-type_CS"/>
</dbReference>
<dbReference type="InterPro" id="IPR024610">
    <property type="entry name" value="ING_N_histone-binding"/>
</dbReference>
<dbReference type="GO" id="GO:0006355">
    <property type="term" value="P:regulation of DNA-templated transcription"/>
    <property type="evidence" value="ECO:0007669"/>
    <property type="project" value="TreeGrafter"/>
</dbReference>
<dbReference type="InterPro" id="IPR011011">
    <property type="entry name" value="Znf_FYVE_PHD"/>
</dbReference>
<feature type="region of interest" description="Disordered" evidence="17">
    <location>
        <begin position="214"/>
        <end position="395"/>
    </location>
</feature>
<dbReference type="Proteomes" id="UP000030651">
    <property type="component" value="Unassembled WGS sequence"/>
</dbReference>
<name>W3XPS5_PESFW</name>
<evidence type="ECO:0000256" key="14">
    <source>
        <dbReference type="PIRSR" id="PIRSR628651-51"/>
    </source>
</evidence>
<dbReference type="SMART" id="SM00249">
    <property type="entry name" value="PHD"/>
    <property type="match status" value="1"/>
</dbReference>